<proteinExistence type="predicted"/>
<keyword evidence="2" id="KW-0328">Glycosyltransferase</keyword>
<dbReference type="RefSeq" id="WP_092791099.1">
    <property type="nucleotide sequence ID" value="NZ_FOPC01000006.1"/>
</dbReference>
<accession>A0A1I2TNR1</accession>
<dbReference type="EMBL" id="FOPC01000006">
    <property type="protein sequence ID" value="SFG64977.1"/>
    <property type="molecule type" value="Genomic_DNA"/>
</dbReference>
<dbReference type="OrthoDB" id="9806824at2"/>
<evidence type="ECO:0000313" key="11">
    <source>
        <dbReference type="Proteomes" id="UP000199642"/>
    </source>
</evidence>
<dbReference type="GO" id="GO:0071555">
    <property type="term" value="P:cell wall organization"/>
    <property type="evidence" value="ECO:0007669"/>
    <property type="project" value="UniProtKB-KW"/>
</dbReference>
<feature type="transmembrane region" description="Helical" evidence="9">
    <location>
        <begin position="378"/>
        <end position="401"/>
    </location>
</feature>
<evidence type="ECO:0000256" key="5">
    <source>
        <dbReference type="ARBA" id="ARBA00022989"/>
    </source>
</evidence>
<name>A0A1I2TNR1_9BACT</name>
<feature type="transmembrane region" description="Helical" evidence="9">
    <location>
        <begin position="465"/>
        <end position="484"/>
    </location>
</feature>
<dbReference type="InterPro" id="IPR029044">
    <property type="entry name" value="Nucleotide-diphossugar_trans"/>
</dbReference>
<gene>
    <name evidence="10" type="ORF">SAMN04487988_10665</name>
</gene>
<dbReference type="PANTHER" id="PTHR32044">
    <property type="entry name" value="GLUCOMANNAN 4-BETA-MANNOSYLTRANSFERASE 9"/>
    <property type="match status" value="1"/>
</dbReference>
<evidence type="ECO:0000256" key="2">
    <source>
        <dbReference type="ARBA" id="ARBA00022676"/>
    </source>
</evidence>
<keyword evidence="3 10" id="KW-0808">Transferase</keyword>
<feature type="transmembrane region" description="Helical" evidence="9">
    <location>
        <begin position="438"/>
        <end position="458"/>
    </location>
</feature>
<keyword evidence="8" id="KW-0961">Cell wall biogenesis/degradation</keyword>
<dbReference type="Proteomes" id="UP000199642">
    <property type="component" value="Unassembled WGS sequence"/>
</dbReference>
<protein>
    <submittedName>
        <fullName evidence="10">Glycosyltransferase, catalytic subunit of cellulose synthase and poly-beta-1,6-N-acetylglucosamine synthase</fullName>
    </submittedName>
</protein>
<dbReference type="GO" id="GO:0016757">
    <property type="term" value="F:glycosyltransferase activity"/>
    <property type="evidence" value="ECO:0007669"/>
    <property type="project" value="UniProtKB-KW"/>
</dbReference>
<dbReference type="Pfam" id="PF13641">
    <property type="entry name" value="Glyco_tranf_2_3"/>
    <property type="match status" value="1"/>
</dbReference>
<feature type="transmembrane region" description="Helical" evidence="9">
    <location>
        <begin position="310"/>
        <end position="333"/>
    </location>
</feature>
<comment type="subcellular location">
    <subcellularLocation>
        <location evidence="1">Golgi apparatus membrane</location>
        <topology evidence="1">Multi-pass membrane protein</topology>
    </subcellularLocation>
</comment>
<sequence>MPDILLYALLGIYLLGMLFIFLYSLAQGQLLFSFLKARKSLLKTQKISPQEWPLVTVQLPVFNELYVAERLIDAVAKLNYPKEKLEIQILDDSTDQTVDLIREKLKDYPNIHFKYIHRQDRTGFKAGALREGLTVAKGEFIAIFDSDFIPDPDFLQKTIPFFHSDKIGMVQSRWTHLNEEYSLLTKLQAFALDAHFLIEQIGRNHQGAFINFNGTGGIWRKACILDAGNWHDDTLTEDLDLSYRAQKKGWKFIYRPEIESPAELPPIMSAIKSQQFRWTKGGAECAVKHAKSVLGQNLPFRIKFHAMAHLFNSSIFIAVLLVSLSSIGVWFLGEKEFLSSEWLRMAGLFLMGFVLIALVYLVSYFYGKRSFFRSLGEAIIYLPLFLSVSMGMALHNAQAVWEGLSGKKSPFIRTPKFNLESKKQTLKANRYLTFKTPITTWIEGVLSLVFLVMVFLAIQTGNYLFLPFHAMLAFGYGLVFISSFKSYALGKS</sequence>
<reference evidence="11" key="1">
    <citation type="submission" date="2016-10" db="EMBL/GenBank/DDBJ databases">
        <authorList>
            <person name="Varghese N."/>
            <person name="Submissions S."/>
        </authorList>
    </citation>
    <scope>NUCLEOTIDE SEQUENCE [LARGE SCALE GENOMIC DNA]</scope>
    <source>
        <strain evidence="11">DSM 19315</strain>
    </source>
</reference>
<dbReference type="FunFam" id="3.90.550.10:FF:000057">
    <property type="entry name" value="Glycosyltransferase-like protein, family 2"/>
    <property type="match status" value="1"/>
</dbReference>
<evidence type="ECO:0000256" key="9">
    <source>
        <dbReference type="SAM" id="Phobius"/>
    </source>
</evidence>
<dbReference type="CDD" id="cd06437">
    <property type="entry name" value="CESA_CaSu_A2"/>
    <property type="match status" value="1"/>
</dbReference>
<evidence type="ECO:0000256" key="7">
    <source>
        <dbReference type="ARBA" id="ARBA00023136"/>
    </source>
</evidence>
<organism evidence="10 11">
    <name type="scientific">Algoriphagus hitonicola</name>
    <dbReference type="NCBI Taxonomy" id="435880"/>
    <lineage>
        <taxon>Bacteria</taxon>
        <taxon>Pseudomonadati</taxon>
        <taxon>Bacteroidota</taxon>
        <taxon>Cytophagia</taxon>
        <taxon>Cytophagales</taxon>
        <taxon>Cyclobacteriaceae</taxon>
        <taxon>Algoriphagus</taxon>
    </lineage>
</organism>
<dbReference type="SUPFAM" id="SSF53448">
    <property type="entry name" value="Nucleotide-diphospho-sugar transferases"/>
    <property type="match status" value="1"/>
</dbReference>
<feature type="transmembrane region" description="Helical" evidence="9">
    <location>
        <begin position="345"/>
        <end position="366"/>
    </location>
</feature>
<evidence type="ECO:0000256" key="8">
    <source>
        <dbReference type="ARBA" id="ARBA00023316"/>
    </source>
</evidence>
<evidence type="ECO:0000256" key="4">
    <source>
        <dbReference type="ARBA" id="ARBA00022692"/>
    </source>
</evidence>
<keyword evidence="11" id="KW-1185">Reference proteome</keyword>
<keyword evidence="4 9" id="KW-0812">Transmembrane</keyword>
<evidence type="ECO:0000313" key="10">
    <source>
        <dbReference type="EMBL" id="SFG64977.1"/>
    </source>
</evidence>
<keyword evidence="5 9" id="KW-1133">Transmembrane helix</keyword>
<evidence type="ECO:0000256" key="3">
    <source>
        <dbReference type="ARBA" id="ARBA00022679"/>
    </source>
</evidence>
<evidence type="ECO:0000256" key="1">
    <source>
        <dbReference type="ARBA" id="ARBA00004653"/>
    </source>
</evidence>
<feature type="transmembrane region" description="Helical" evidence="9">
    <location>
        <begin position="6"/>
        <end position="26"/>
    </location>
</feature>
<dbReference type="PANTHER" id="PTHR32044:SF80">
    <property type="entry name" value="XYLOGLUCAN GLYCOSYLTRANSFERASE 2-RELATED"/>
    <property type="match status" value="1"/>
</dbReference>
<evidence type="ECO:0000256" key="6">
    <source>
        <dbReference type="ARBA" id="ARBA00023034"/>
    </source>
</evidence>
<dbReference type="STRING" id="435880.SAMN04487988_10665"/>
<dbReference type="AlphaFoldDB" id="A0A1I2TNR1"/>
<keyword evidence="6" id="KW-0333">Golgi apparatus</keyword>
<dbReference type="Gene3D" id="3.90.550.10">
    <property type="entry name" value="Spore Coat Polysaccharide Biosynthesis Protein SpsA, Chain A"/>
    <property type="match status" value="1"/>
</dbReference>
<keyword evidence="7 9" id="KW-0472">Membrane</keyword>